<organism evidence="4 5">
    <name type="scientific">Mucilaginibacter gossypiicola</name>
    <dbReference type="NCBI Taxonomy" id="551995"/>
    <lineage>
        <taxon>Bacteria</taxon>
        <taxon>Pseudomonadati</taxon>
        <taxon>Bacteroidota</taxon>
        <taxon>Sphingobacteriia</taxon>
        <taxon>Sphingobacteriales</taxon>
        <taxon>Sphingobacteriaceae</taxon>
        <taxon>Mucilaginibacter</taxon>
    </lineage>
</organism>
<proteinExistence type="predicted"/>
<keyword evidence="5" id="KW-1185">Reference proteome</keyword>
<accession>A0A1H8G5W3</accession>
<dbReference type="EMBL" id="FOCL01000003">
    <property type="protein sequence ID" value="SEN39412.1"/>
    <property type="molecule type" value="Genomic_DNA"/>
</dbReference>
<evidence type="ECO:0000313" key="4">
    <source>
        <dbReference type="EMBL" id="SEN39412.1"/>
    </source>
</evidence>
<dbReference type="Pfam" id="PF14602">
    <property type="entry name" value="Hexapep_2"/>
    <property type="match status" value="1"/>
</dbReference>
<sequence>MKQRFPAMLRHKLSNISLSLRKKYYRVLGMQINNGVVLGKIKCKWPGKISVGAESVIEDDVVFKTPQPFADTNFVNIGQRVFIGHGCDFNITLGLTIGNDCLIAANTTFVDAGREMHRSLPINQQPVIHKPIILKNDVWIGTHSVILQGVTIGEGSIIGAGSLVNKSIPDYQVWAGTPARFIKNR</sequence>
<evidence type="ECO:0000313" key="5">
    <source>
        <dbReference type="Proteomes" id="UP000198942"/>
    </source>
</evidence>
<keyword evidence="3" id="KW-0012">Acyltransferase</keyword>
<dbReference type="InterPro" id="IPR001451">
    <property type="entry name" value="Hexapep"/>
</dbReference>
<dbReference type="RefSeq" id="WP_091210389.1">
    <property type="nucleotide sequence ID" value="NZ_FOCL01000003.1"/>
</dbReference>
<dbReference type="InterPro" id="IPR018357">
    <property type="entry name" value="Hexapep_transf_CS"/>
</dbReference>
<protein>
    <submittedName>
        <fullName evidence="4">Hexapeptide repeat of succinyl-transferase</fullName>
    </submittedName>
</protein>
<evidence type="ECO:0000256" key="1">
    <source>
        <dbReference type="ARBA" id="ARBA00022679"/>
    </source>
</evidence>
<dbReference type="Proteomes" id="UP000198942">
    <property type="component" value="Unassembled WGS sequence"/>
</dbReference>
<dbReference type="PANTHER" id="PTHR23416:SF78">
    <property type="entry name" value="LIPOPOLYSACCHARIDE BIOSYNTHESIS O-ACETYL TRANSFERASE WBBJ-RELATED"/>
    <property type="match status" value="1"/>
</dbReference>
<name>A0A1H8G5W3_9SPHI</name>
<keyword evidence="2" id="KW-0677">Repeat</keyword>
<gene>
    <name evidence="4" type="ORF">SAMN05192574_10321</name>
</gene>
<dbReference type="InterPro" id="IPR051159">
    <property type="entry name" value="Hexapeptide_acetyltransf"/>
</dbReference>
<dbReference type="Gene3D" id="2.160.10.10">
    <property type="entry name" value="Hexapeptide repeat proteins"/>
    <property type="match status" value="2"/>
</dbReference>
<dbReference type="AlphaFoldDB" id="A0A1H8G5W3"/>
<dbReference type="InterPro" id="IPR011004">
    <property type="entry name" value="Trimer_LpxA-like_sf"/>
</dbReference>
<evidence type="ECO:0000256" key="2">
    <source>
        <dbReference type="ARBA" id="ARBA00022737"/>
    </source>
</evidence>
<dbReference type="CDD" id="cd04647">
    <property type="entry name" value="LbH_MAT_like"/>
    <property type="match status" value="1"/>
</dbReference>
<dbReference type="OrthoDB" id="9801697at2"/>
<dbReference type="Pfam" id="PF00132">
    <property type="entry name" value="Hexapep"/>
    <property type="match status" value="1"/>
</dbReference>
<dbReference type="PROSITE" id="PS00101">
    <property type="entry name" value="HEXAPEP_TRANSFERASES"/>
    <property type="match status" value="1"/>
</dbReference>
<keyword evidence="1 4" id="KW-0808">Transferase</keyword>
<reference evidence="5" key="1">
    <citation type="submission" date="2016-10" db="EMBL/GenBank/DDBJ databases">
        <authorList>
            <person name="Varghese N."/>
            <person name="Submissions S."/>
        </authorList>
    </citation>
    <scope>NUCLEOTIDE SEQUENCE [LARGE SCALE GENOMIC DNA]</scope>
    <source>
        <strain evidence="5">Gh-48</strain>
    </source>
</reference>
<dbReference type="STRING" id="551995.SAMN05192574_10321"/>
<dbReference type="GO" id="GO:0016746">
    <property type="term" value="F:acyltransferase activity"/>
    <property type="evidence" value="ECO:0007669"/>
    <property type="project" value="UniProtKB-KW"/>
</dbReference>
<dbReference type="SUPFAM" id="SSF51161">
    <property type="entry name" value="Trimeric LpxA-like enzymes"/>
    <property type="match status" value="1"/>
</dbReference>
<dbReference type="PANTHER" id="PTHR23416">
    <property type="entry name" value="SIALIC ACID SYNTHASE-RELATED"/>
    <property type="match status" value="1"/>
</dbReference>
<evidence type="ECO:0000256" key="3">
    <source>
        <dbReference type="ARBA" id="ARBA00023315"/>
    </source>
</evidence>